<dbReference type="PANTHER" id="PTHR43877">
    <property type="entry name" value="AMINOALKYLPHOSPHONATE N-ACETYLTRANSFERASE-RELATED-RELATED"/>
    <property type="match status" value="1"/>
</dbReference>
<accession>A0A2M8PFT6</accession>
<organism evidence="5 6">
    <name type="scientific">Candidatus Thermofonsia Clade 1 bacterium</name>
    <dbReference type="NCBI Taxonomy" id="2364210"/>
    <lineage>
        <taxon>Bacteria</taxon>
        <taxon>Bacillati</taxon>
        <taxon>Chloroflexota</taxon>
        <taxon>Candidatus Thermofontia</taxon>
        <taxon>Candidatus Thermofonsia Clade 1</taxon>
    </lineage>
</organism>
<proteinExistence type="predicted"/>
<dbReference type="EMBL" id="PGTL01000004">
    <property type="protein sequence ID" value="PJF43091.1"/>
    <property type="molecule type" value="Genomic_DNA"/>
</dbReference>
<evidence type="ECO:0000313" key="5">
    <source>
        <dbReference type="EMBL" id="PJF43091.1"/>
    </source>
</evidence>
<evidence type="ECO:0000256" key="2">
    <source>
        <dbReference type="ARBA" id="ARBA00023315"/>
    </source>
</evidence>
<feature type="domain" description="N-acetyltransferase" evidence="3">
    <location>
        <begin position="48"/>
        <end position="145"/>
    </location>
</feature>
<reference evidence="6 7" key="1">
    <citation type="submission" date="2017-11" db="EMBL/GenBank/DDBJ databases">
        <title>Evolution of Phototrophy in the Chloroflexi Phylum Driven by Horizontal Gene Transfer.</title>
        <authorList>
            <person name="Ward L.M."/>
            <person name="Hemp J."/>
            <person name="Shih P.M."/>
            <person name="Mcglynn S.E."/>
            <person name="Fischer W."/>
        </authorList>
    </citation>
    <scope>NUCLEOTIDE SEQUENCE [LARGE SCALE GENOMIC DNA]</scope>
    <source>
        <strain evidence="5">CP1_1M</strain>
        <strain evidence="4">JP3_13</strain>
    </source>
</reference>
<dbReference type="Proteomes" id="UP000229681">
    <property type="component" value="Unassembled WGS sequence"/>
</dbReference>
<evidence type="ECO:0000256" key="1">
    <source>
        <dbReference type="ARBA" id="ARBA00022679"/>
    </source>
</evidence>
<dbReference type="InterPro" id="IPR016181">
    <property type="entry name" value="Acyl_CoA_acyltransferase"/>
</dbReference>
<evidence type="ECO:0000313" key="4">
    <source>
        <dbReference type="EMBL" id="PJF36381.1"/>
    </source>
</evidence>
<accession>A0A2M8PZW8</accession>
<dbReference type="SUPFAM" id="SSF55729">
    <property type="entry name" value="Acyl-CoA N-acyltransferases (Nat)"/>
    <property type="match status" value="1"/>
</dbReference>
<gene>
    <name evidence="4" type="ORF">CUN49_05720</name>
    <name evidence="5" type="ORF">CUN50_01510</name>
</gene>
<evidence type="ECO:0000259" key="3">
    <source>
        <dbReference type="Pfam" id="PF00583"/>
    </source>
</evidence>
<dbReference type="InterPro" id="IPR000182">
    <property type="entry name" value="GNAT_dom"/>
</dbReference>
<dbReference type="PANTHER" id="PTHR43877:SF2">
    <property type="entry name" value="AMINOALKYLPHOSPHONATE N-ACETYLTRANSFERASE-RELATED"/>
    <property type="match status" value="1"/>
</dbReference>
<dbReference type="GO" id="GO:0016747">
    <property type="term" value="F:acyltransferase activity, transferring groups other than amino-acyl groups"/>
    <property type="evidence" value="ECO:0007669"/>
    <property type="project" value="InterPro"/>
</dbReference>
<keyword evidence="2" id="KW-0012">Acyltransferase</keyword>
<keyword evidence="1" id="KW-0808">Transferase</keyword>
<comment type="caution">
    <text evidence="5">The sequence shown here is derived from an EMBL/GenBank/DDBJ whole genome shotgun (WGS) entry which is preliminary data.</text>
</comment>
<protein>
    <recommendedName>
        <fullName evidence="3">N-acetyltransferase domain-containing protein</fullName>
    </recommendedName>
</protein>
<evidence type="ECO:0000313" key="6">
    <source>
        <dbReference type="Proteomes" id="UP000228947"/>
    </source>
</evidence>
<evidence type="ECO:0000313" key="7">
    <source>
        <dbReference type="Proteomes" id="UP000229681"/>
    </source>
</evidence>
<name>A0A2M8PZW8_9CHLR</name>
<dbReference type="Proteomes" id="UP000228947">
    <property type="component" value="Unassembled WGS sequence"/>
</dbReference>
<dbReference type="InterPro" id="IPR050832">
    <property type="entry name" value="Bact_Acetyltransf"/>
</dbReference>
<dbReference type="Pfam" id="PF00583">
    <property type="entry name" value="Acetyltransf_1"/>
    <property type="match status" value="1"/>
</dbReference>
<dbReference type="AlphaFoldDB" id="A0A2M8PZW8"/>
<dbReference type="Gene3D" id="3.40.630.30">
    <property type="match status" value="1"/>
</dbReference>
<dbReference type="EMBL" id="PGTM01000058">
    <property type="protein sequence ID" value="PJF36381.1"/>
    <property type="molecule type" value="Genomic_DNA"/>
</dbReference>
<sequence>MDFSVRPALQADVERMAAIWYEAAEALAKADPCVRLAPNAIAVWRAATEQCLSLPNMAHFVAVNEQQTVIAYIIGECVANAPAFLPERYGLVRDLAIDHHAKSGRMSSALLTALRAWFAEQGITELQVRVPYHHPVAQAFWRALGARKIADQFWLKL</sequence>